<evidence type="ECO:0000256" key="2">
    <source>
        <dbReference type="ARBA" id="ARBA00022801"/>
    </source>
</evidence>
<evidence type="ECO:0000259" key="3">
    <source>
        <dbReference type="SMART" id="SM00474"/>
    </source>
</evidence>
<dbReference type="InParanoid" id="A0A2G5DG59"/>
<dbReference type="GO" id="GO:0005737">
    <property type="term" value="C:cytoplasm"/>
    <property type="evidence" value="ECO:0007669"/>
    <property type="project" value="TreeGrafter"/>
</dbReference>
<proteinExistence type="predicted"/>
<dbReference type="EMBL" id="KZ305037">
    <property type="protein sequence ID" value="PIA42510.1"/>
    <property type="molecule type" value="Genomic_DNA"/>
</dbReference>
<dbReference type="Proteomes" id="UP000230069">
    <property type="component" value="Unassembled WGS sequence"/>
</dbReference>
<dbReference type="InterPro" id="IPR036397">
    <property type="entry name" value="RNaseH_sf"/>
</dbReference>
<evidence type="ECO:0000256" key="1">
    <source>
        <dbReference type="ARBA" id="ARBA00022722"/>
    </source>
</evidence>
<dbReference type="Pfam" id="PF01612">
    <property type="entry name" value="DNA_pol_A_exo1"/>
    <property type="match status" value="1"/>
</dbReference>
<dbReference type="STRING" id="218851.A0A2G5DG59"/>
<dbReference type="CDD" id="cd06141">
    <property type="entry name" value="WRN_exo"/>
    <property type="match status" value="1"/>
</dbReference>
<organism evidence="4 5">
    <name type="scientific">Aquilegia coerulea</name>
    <name type="common">Rocky mountain columbine</name>
    <dbReference type="NCBI Taxonomy" id="218851"/>
    <lineage>
        <taxon>Eukaryota</taxon>
        <taxon>Viridiplantae</taxon>
        <taxon>Streptophyta</taxon>
        <taxon>Embryophyta</taxon>
        <taxon>Tracheophyta</taxon>
        <taxon>Spermatophyta</taxon>
        <taxon>Magnoliopsida</taxon>
        <taxon>Ranunculales</taxon>
        <taxon>Ranunculaceae</taxon>
        <taxon>Thalictroideae</taxon>
        <taxon>Aquilegia</taxon>
    </lineage>
</organism>
<protein>
    <recommendedName>
        <fullName evidence="3">3'-5' exonuclease domain-containing protein</fullName>
    </recommendedName>
</protein>
<keyword evidence="5" id="KW-1185">Reference proteome</keyword>
<dbReference type="GO" id="GO:0003676">
    <property type="term" value="F:nucleic acid binding"/>
    <property type="evidence" value="ECO:0007669"/>
    <property type="project" value="InterPro"/>
</dbReference>
<evidence type="ECO:0000313" key="4">
    <source>
        <dbReference type="EMBL" id="PIA42510.1"/>
    </source>
</evidence>
<dbReference type="GO" id="GO:0006139">
    <property type="term" value="P:nucleobase-containing compound metabolic process"/>
    <property type="evidence" value="ECO:0007669"/>
    <property type="project" value="InterPro"/>
</dbReference>
<dbReference type="Gene3D" id="3.30.420.10">
    <property type="entry name" value="Ribonuclease H-like superfamily/Ribonuclease H"/>
    <property type="match status" value="1"/>
</dbReference>
<reference evidence="4 5" key="1">
    <citation type="submission" date="2017-09" db="EMBL/GenBank/DDBJ databases">
        <title>WGS assembly of Aquilegia coerulea Goldsmith.</title>
        <authorList>
            <person name="Hodges S."/>
            <person name="Kramer E."/>
            <person name="Nordborg M."/>
            <person name="Tomkins J."/>
            <person name="Borevitz J."/>
            <person name="Derieg N."/>
            <person name="Yan J."/>
            <person name="Mihaltcheva S."/>
            <person name="Hayes R.D."/>
            <person name="Rokhsar D."/>
        </authorList>
    </citation>
    <scope>NUCLEOTIDE SEQUENCE [LARGE SCALE GENOMIC DNA]</scope>
    <source>
        <strain evidence="5">cv. Goldsmith</strain>
    </source>
</reference>
<dbReference type="GO" id="GO:0005634">
    <property type="term" value="C:nucleus"/>
    <property type="evidence" value="ECO:0007669"/>
    <property type="project" value="TreeGrafter"/>
</dbReference>
<keyword evidence="2" id="KW-0378">Hydrolase</keyword>
<dbReference type="SMART" id="SM00474">
    <property type="entry name" value="35EXOc"/>
    <property type="match status" value="1"/>
</dbReference>
<evidence type="ECO:0000313" key="5">
    <source>
        <dbReference type="Proteomes" id="UP000230069"/>
    </source>
</evidence>
<dbReference type="PANTHER" id="PTHR13620:SF59">
    <property type="entry name" value="POLYNUCLEOTIDYL TRANSFERASE, RIBONUCLEASE H-LIKE SUPERFAMILY PROTEIN"/>
    <property type="match status" value="1"/>
</dbReference>
<dbReference type="OrthoDB" id="10261556at2759"/>
<accession>A0A2G5DG59</accession>
<gene>
    <name evidence="4" type="ORF">AQUCO_02000160v1</name>
</gene>
<dbReference type="InterPro" id="IPR012337">
    <property type="entry name" value="RNaseH-like_sf"/>
</dbReference>
<sequence>MTDEFIDDDEDYRYLNPKHQRNLTVTIFGNGFPSEARIVTLKQSETENKFINIHEQQNPNPKLQRKFTVTIFENRVSITVTKRAGIVRQWLSRIKNRNRNKLTKRSLVVGLGVQWQPPHTNKVATLQLCVGSQCLIFHICRSNGIPLILRDFLSDGNVTFVGVRNYEDAERLYNDYNLKVKHVLELGYIAGYKGVSMEKLASLILGFDGVKKIESVGRSEWDQRELSEKQVEYACVDAYISFEIGKKLNAWKYV</sequence>
<dbReference type="InterPro" id="IPR051132">
    <property type="entry name" value="3-5_Exonuclease_domain"/>
</dbReference>
<feature type="domain" description="3'-5' exonuclease" evidence="3">
    <location>
        <begin position="78"/>
        <end position="254"/>
    </location>
</feature>
<dbReference type="GO" id="GO:0008408">
    <property type="term" value="F:3'-5' exonuclease activity"/>
    <property type="evidence" value="ECO:0007669"/>
    <property type="project" value="InterPro"/>
</dbReference>
<dbReference type="AlphaFoldDB" id="A0A2G5DG59"/>
<dbReference type="PANTHER" id="PTHR13620">
    <property type="entry name" value="3-5 EXONUCLEASE"/>
    <property type="match status" value="1"/>
</dbReference>
<keyword evidence="1" id="KW-0540">Nuclease</keyword>
<dbReference type="SUPFAM" id="SSF53098">
    <property type="entry name" value="Ribonuclease H-like"/>
    <property type="match status" value="1"/>
</dbReference>
<dbReference type="InterPro" id="IPR002562">
    <property type="entry name" value="3'-5'_exonuclease_dom"/>
</dbReference>
<name>A0A2G5DG59_AQUCA</name>